<dbReference type="InterPro" id="IPR007747">
    <property type="entry name" value="Menin"/>
</dbReference>
<accession>A0ABN9LRH6</accession>
<keyword evidence="5" id="KW-0156">Chromatin regulator</keyword>
<reference evidence="12" key="1">
    <citation type="submission" date="2023-07" db="EMBL/GenBank/DDBJ databases">
        <authorList>
            <person name="Stuckert A."/>
        </authorList>
    </citation>
    <scope>NUCLEOTIDE SEQUENCE</scope>
</reference>
<feature type="compositionally biased region" description="Basic and acidic residues" evidence="10">
    <location>
        <begin position="311"/>
        <end position="324"/>
    </location>
</feature>
<evidence type="ECO:0000256" key="1">
    <source>
        <dbReference type="ARBA" id="ARBA00004123"/>
    </source>
</evidence>
<dbReference type="Pfam" id="PF05053">
    <property type="entry name" value="Menin"/>
    <property type="match status" value="3"/>
</dbReference>
<gene>
    <name evidence="12" type="ORF">RIMI_LOCUS10281800</name>
</gene>
<feature type="domain" description="Insertion element IS150 protein InsJ-like helix-turn-helix" evidence="11">
    <location>
        <begin position="152"/>
        <end position="187"/>
    </location>
</feature>
<evidence type="ECO:0000256" key="2">
    <source>
        <dbReference type="ARBA" id="ARBA00021162"/>
    </source>
</evidence>
<evidence type="ECO:0000256" key="4">
    <source>
        <dbReference type="ARBA" id="ARBA00022553"/>
    </source>
</evidence>
<dbReference type="PANTHER" id="PTHR12693:SF3">
    <property type="entry name" value="MENIN"/>
    <property type="match status" value="1"/>
</dbReference>
<dbReference type="InterPro" id="IPR036388">
    <property type="entry name" value="WH-like_DNA-bd_sf"/>
</dbReference>
<dbReference type="InterPro" id="IPR009057">
    <property type="entry name" value="Homeodomain-like_sf"/>
</dbReference>
<feature type="compositionally biased region" description="Basic and acidic residues" evidence="10">
    <location>
        <begin position="194"/>
        <end position="206"/>
    </location>
</feature>
<evidence type="ECO:0000256" key="6">
    <source>
        <dbReference type="ARBA" id="ARBA00023015"/>
    </source>
</evidence>
<evidence type="ECO:0000256" key="10">
    <source>
        <dbReference type="SAM" id="MobiDB-lite"/>
    </source>
</evidence>
<evidence type="ECO:0000256" key="7">
    <source>
        <dbReference type="ARBA" id="ARBA00023125"/>
    </source>
</evidence>
<evidence type="ECO:0000313" key="12">
    <source>
        <dbReference type="EMBL" id="CAJ0944164.1"/>
    </source>
</evidence>
<dbReference type="EMBL" id="CAUEEQ010022132">
    <property type="protein sequence ID" value="CAJ0944164.1"/>
    <property type="molecule type" value="Genomic_DNA"/>
</dbReference>
<organism evidence="12 13">
    <name type="scientific">Ranitomeya imitator</name>
    <name type="common">mimic poison frog</name>
    <dbReference type="NCBI Taxonomy" id="111125"/>
    <lineage>
        <taxon>Eukaryota</taxon>
        <taxon>Metazoa</taxon>
        <taxon>Chordata</taxon>
        <taxon>Craniata</taxon>
        <taxon>Vertebrata</taxon>
        <taxon>Euteleostomi</taxon>
        <taxon>Amphibia</taxon>
        <taxon>Batrachia</taxon>
        <taxon>Anura</taxon>
        <taxon>Neobatrachia</taxon>
        <taxon>Hyloidea</taxon>
        <taxon>Dendrobatidae</taxon>
        <taxon>Dendrobatinae</taxon>
        <taxon>Ranitomeya</taxon>
    </lineage>
</organism>
<proteinExistence type="predicted"/>
<dbReference type="Gene3D" id="1.10.10.10">
    <property type="entry name" value="Winged helix-like DNA-binding domain superfamily/Winged helix DNA-binding domain"/>
    <property type="match status" value="1"/>
</dbReference>
<keyword evidence="4" id="KW-0597">Phosphoprotein</keyword>
<comment type="subcellular location">
    <subcellularLocation>
        <location evidence="1">Nucleus</location>
    </subcellularLocation>
</comment>
<keyword evidence="7" id="KW-0238">DNA-binding</keyword>
<dbReference type="PANTHER" id="PTHR12693">
    <property type="entry name" value="MENIN"/>
    <property type="match status" value="1"/>
</dbReference>
<evidence type="ECO:0000256" key="3">
    <source>
        <dbReference type="ARBA" id="ARBA00022491"/>
    </source>
</evidence>
<dbReference type="SUPFAM" id="SSF46689">
    <property type="entry name" value="Homeodomain-like"/>
    <property type="match status" value="1"/>
</dbReference>
<feature type="region of interest" description="Disordered" evidence="10">
    <location>
        <begin position="297"/>
        <end position="410"/>
    </location>
</feature>
<dbReference type="CDD" id="cd14456">
    <property type="entry name" value="Menin"/>
    <property type="match status" value="1"/>
</dbReference>
<feature type="compositionally biased region" description="Basic and acidic residues" evidence="10">
    <location>
        <begin position="355"/>
        <end position="392"/>
    </location>
</feature>
<evidence type="ECO:0000259" key="11">
    <source>
        <dbReference type="Pfam" id="PF13518"/>
    </source>
</evidence>
<feature type="compositionally biased region" description="Basic and acidic residues" evidence="10">
    <location>
        <begin position="789"/>
        <end position="801"/>
    </location>
</feature>
<sequence>ELRLRHERAAGGQSHPALRFPPFSAANQRTAFRLAAELASVSCLWYAQTGSGSVIEVMVSGTSGAPSAPESGRVLVSVAAGICEAGRLGVSREETRPGLSVYGTHVVIVACSSKMLSGTPGLMIGPTDDRAEGLVPPAINMVHYRSLPADVRRSVVEAALNGTPQYEIARLYNCNQSTVSRLVNRYKLLDLSDQSDCRQPRSERSGQPKSAPDAAKTSAGETKEDPACAVPGDGTVDADSNIMGLSPTQKSFFPLCSLESLLKLFRWELSRPEPDLALLSLTLGFVEHFLAVNRVVPTNLTSPPGAPDLPSKVDGDGTKAKPEDSSNPGTGVKADRGKRGARNELGRKGVSRAQATKEKEASHKEVTGRPTKKEVSKSSKEGSGLKKDKDVASEDGSATEEASRIGSGKEGTGKAAVVQALYARFTAQTRGAVDLSSYPRENGASSRELLRRVSDIIWNGLSRSYFKDRAHIQSLFSFVTGTKLDSPGVAFAVVAACQVLGLSDVHLALSEDHAWVVFGKDGEETAEVTWHGKGNEDRRGQSVSPGVAEKSWLYLNGRYLSCDRHMEVAFMVCAINSSIDAHTDSLELLQLQQSLLWLLYDGGHLSKYPMALGNLADLEDLASTSGRPKPLELYNKAIQSSRVHYENQHLYPHIYLAAYHCRKKNVREALKAWAETAAVIQEYNYCREDEEIYKDVFDIANDLLPNLLKEEASSDNPNGSALQDPLCFANLLRFYDGICKWEEDSPTPVLHVGWATFLVQSLGRFDGLVRQQVTLVNSDSGNEDDDSDDNRRRAARRESRPGEPAQLPQRPPPDQKEDTEVTQELTLSFQSQKMKGMKELLVAAKVNSSAIKLQLTAQSQVQPKRARGQGARDYNIGYLKRQRKSV</sequence>
<keyword evidence="6" id="KW-0805">Transcription regulation</keyword>
<evidence type="ECO:0000256" key="8">
    <source>
        <dbReference type="ARBA" id="ARBA00023163"/>
    </source>
</evidence>
<evidence type="ECO:0000313" key="13">
    <source>
        <dbReference type="Proteomes" id="UP001176940"/>
    </source>
</evidence>
<feature type="compositionally biased region" description="Basic and acidic residues" evidence="10">
    <location>
        <begin position="333"/>
        <end position="347"/>
    </location>
</feature>
<evidence type="ECO:0000256" key="9">
    <source>
        <dbReference type="ARBA" id="ARBA00023242"/>
    </source>
</evidence>
<keyword evidence="3" id="KW-0678">Repressor</keyword>
<keyword evidence="8" id="KW-0804">Transcription</keyword>
<keyword evidence="9" id="KW-0539">Nucleus</keyword>
<feature type="non-terminal residue" evidence="12">
    <location>
        <position position="1"/>
    </location>
</feature>
<feature type="region of interest" description="Disordered" evidence="10">
    <location>
        <begin position="776"/>
        <end position="821"/>
    </location>
</feature>
<keyword evidence="13" id="KW-1185">Reference proteome</keyword>
<dbReference type="Proteomes" id="UP001176940">
    <property type="component" value="Unassembled WGS sequence"/>
</dbReference>
<evidence type="ECO:0000256" key="5">
    <source>
        <dbReference type="ARBA" id="ARBA00022853"/>
    </source>
</evidence>
<feature type="region of interest" description="Disordered" evidence="10">
    <location>
        <begin position="194"/>
        <end position="234"/>
    </location>
</feature>
<protein>
    <recommendedName>
        <fullName evidence="2">Menin</fullName>
    </recommendedName>
</protein>
<dbReference type="InterPro" id="IPR055247">
    <property type="entry name" value="InsJ-like_HTH"/>
</dbReference>
<dbReference type="Pfam" id="PF13518">
    <property type="entry name" value="HTH_28"/>
    <property type="match status" value="1"/>
</dbReference>
<comment type="caution">
    <text evidence="12">The sequence shown here is derived from an EMBL/GenBank/DDBJ whole genome shotgun (WGS) entry which is preliminary data.</text>
</comment>
<feature type="region of interest" description="Disordered" evidence="10">
    <location>
        <begin position="862"/>
        <end position="886"/>
    </location>
</feature>
<name>A0ABN9LRH6_9NEOB</name>